<dbReference type="PANTHER" id="PTHR12815">
    <property type="entry name" value="SORTING AND ASSEMBLY MACHINERY SAMM50 PROTEIN FAMILY MEMBER"/>
    <property type="match status" value="1"/>
</dbReference>
<evidence type="ECO:0000313" key="12">
    <source>
        <dbReference type="Proteomes" id="UP000032233"/>
    </source>
</evidence>
<dbReference type="PANTHER" id="PTHR12815:SF23">
    <property type="entry name" value="OUTER MEMBRANE PROTEIN ASSEMBLY FACTOR BAMA"/>
    <property type="match status" value="1"/>
</dbReference>
<gene>
    <name evidence="11" type="ORF">X474_16605</name>
</gene>
<keyword evidence="7" id="KW-0998">Cell outer membrane</keyword>
<dbReference type="Pfam" id="PF01103">
    <property type="entry name" value="Omp85"/>
    <property type="match status" value="1"/>
</dbReference>
<feature type="domain" description="POTRA" evidence="10">
    <location>
        <begin position="397"/>
        <end position="475"/>
    </location>
</feature>
<comment type="caution">
    <text evidence="11">The sequence shown here is derived from an EMBL/GenBank/DDBJ whole genome shotgun (WGS) entry which is preliminary data.</text>
</comment>
<keyword evidence="6" id="KW-0472">Membrane</keyword>
<organism evidence="11 12">
    <name type="scientific">Dethiosulfatarculus sandiegensis</name>
    <dbReference type="NCBI Taxonomy" id="1429043"/>
    <lineage>
        <taxon>Bacteria</taxon>
        <taxon>Pseudomonadati</taxon>
        <taxon>Thermodesulfobacteriota</taxon>
        <taxon>Desulfarculia</taxon>
        <taxon>Desulfarculales</taxon>
        <taxon>Desulfarculaceae</taxon>
        <taxon>Dethiosulfatarculus</taxon>
    </lineage>
</organism>
<feature type="signal peptide" evidence="9">
    <location>
        <begin position="1"/>
        <end position="22"/>
    </location>
</feature>
<dbReference type="Pfam" id="PF07244">
    <property type="entry name" value="POTRA"/>
    <property type="match status" value="5"/>
</dbReference>
<evidence type="ECO:0000256" key="6">
    <source>
        <dbReference type="ARBA" id="ARBA00023136"/>
    </source>
</evidence>
<feature type="domain" description="POTRA" evidence="10">
    <location>
        <begin position="478"/>
        <end position="551"/>
    </location>
</feature>
<evidence type="ECO:0000256" key="1">
    <source>
        <dbReference type="ARBA" id="ARBA00004370"/>
    </source>
</evidence>
<dbReference type="InterPro" id="IPR039910">
    <property type="entry name" value="D15-like"/>
</dbReference>
<evidence type="ECO:0000256" key="4">
    <source>
        <dbReference type="ARBA" id="ARBA00022729"/>
    </source>
</evidence>
<proteinExistence type="inferred from homology"/>
<dbReference type="STRING" id="1429043.X474_16605"/>
<dbReference type="Gene3D" id="3.10.20.310">
    <property type="entry name" value="membrane protein fhac"/>
    <property type="match status" value="5"/>
</dbReference>
<evidence type="ECO:0000313" key="11">
    <source>
        <dbReference type="EMBL" id="KIX12931.1"/>
    </source>
</evidence>
<dbReference type="PROSITE" id="PS51779">
    <property type="entry name" value="POTRA"/>
    <property type="match status" value="5"/>
</dbReference>
<dbReference type="AlphaFoldDB" id="A0A0D2JB40"/>
<evidence type="ECO:0000256" key="2">
    <source>
        <dbReference type="ARBA" id="ARBA00022452"/>
    </source>
</evidence>
<dbReference type="HAMAP" id="MF_01430">
    <property type="entry name" value="OM_assembly_BamA"/>
    <property type="match status" value="1"/>
</dbReference>
<dbReference type="Gene3D" id="2.40.160.50">
    <property type="entry name" value="membrane protein fhac: a member of the omp85/tpsb transporter family"/>
    <property type="match status" value="1"/>
</dbReference>
<dbReference type="PATRIC" id="fig|1429043.3.peg.3519"/>
<dbReference type="PIRSF" id="PIRSF006076">
    <property type="entry name" value="OM_assembly_OMP85"/>
    <property type="match status" value="1"/>
</dbReference>
<dbReference type="EMBL" id="AZAC01000021">
    <property type="protein sequence ID" value="KIX12931.1"/>
    <property type="molecule type" value="Genomic_DNA"/>
</dbReference>
<dbReference type="FunCoup" id="A0A0D2JB40">
    <property type="interactions" value="280"/>
</dbReference>
<evidence type="ECO:0000256" key="8">
    <source>
        <dbReference type="NCBIfam" id="TIGR03303"/>
    </source>
</evidence>
<feature type="domain" description="POTRA" evidence="10">
    <location>
        <begin position="308"/>
        <end position="394"/>
    </location>
</feature>
<evidence type="ECO:0000256" key="5">
    <source>
        <dbReference type="ARBA" id="ARBA00022737"/>
    </source>
</evidence>
<dbReference type="InParanoid" id="A0A0D2JB40"/>
<dbReference type="InterPro" id="IPR000184">
    <property type="entry name" value="Bac_surfAg_D15"/>
</dbReference>
<feature type="domain" description="POTRA" evidence="10">
    <location>
        <begin position="156"/>
        <end position="227"/>
    </location>
</feature>
<dbReference type="GO" id="GO:0071709">
    <property type="term" value="P:membrane assembly"/>
    <property type="evidence" value="ECO:0007669"/>
    <property type="project" value="InterPro"/>
</dbReference>
<dbReference type="Gene3D" id="3.40.50.10610">
    <property type="entry name" value="ABC-type transport auxiliary lipoprotein component"/>
    <property type="match status" value="1"/>
</dbReference>
<evidence type="ECO:0000256" key="3">
    <source>
        <dbReference type="ARBA" id="ARBA00022692"/>
    </source>
</evidence>
<protein>
    <recommendedName>
        <fullName evidence="8">Outer membrane protein assembly factor BamA</fullName>
    </recommendedName>
</protein>
<dbReference type="InterPro" id="IPR034746">
    <property type="entry name" value="POTRA"/>
</dbReference>
<dbReference type="OrthoDB" id="9803054at2"/>
<keyword evidence="3" id="KW-0812">Transmembrane</keyword>
<evidence type="ECO:0000256" key="7">
    <source>
        <dbReference type="ARBA" id="ARBA00023237"/>
    </source>
</evidence>
<keyword evidence="4 9" id="KW-0732">Signal</keyword>
<comment type="subcellular location">
    <subcellularLocation>
        <location evidence="1">Membrane</location>
    </subcellularLocation>
</comment>
<dbReference type="InterPro" id="IPR023707">
    <property type="entry name" value="OM_assembly_BamA"/>
</dbReference>
<evidence type="ECO:0000259" key="10">
    <source>
        <dbReference type="PROSITE" id="PS51779"/>
    </source>
</evidence>
<feature type="chain" id="PRO_5039951012" description="Outer membrane protein assembly factor BamA" evidence="9">
    <location>
        <begin position="23"/>
        <end position="881"/>
    </location>
</feature>
<evidence type="ECO:0000256" key="9">
    <source>
        <dbReference type="SAM" id="SignalP"/>
    </source>
</evidence>
<accession>A0A0D2JB40</accession>
<name>A0A0D2JB40_9BACT</name>
<dbReference type="RefSeq" id="WP_044350003.1">
    <property type="nucleotide sequence ID" value="NZ_AZAC01000021.1"/>
</dbReference>
<dbReference type="NCBIfam" id="TIGR03303">
    <property type="entry name" value="OM_YaeT"/>
    <property type="match status" value="1"/>
</dbReference>
<dbReference type="GO" id="GO:0009279">
    <property type="term" value="C:cell outer membrane"/>
    <property type="evidence" value="ECO:0007669"/>
    <property type="project" value="UniProtKB-UniRule"/>
</dbReference>
<reference evidence="11 12" key="1">
    <citation type="submission" date="2013-11" db="EMBL/GenBank/DDBJ databases">
        <title>Metagenomic analysis of a methanogenic consortium involved in long chain n-alkane degradation.</title>
        <authorList>
            <person name="Davidova I.A."/>
            <person name="Callaghan A.V."/>
            <person name="Wawrik B."/>
            <person name="Pruitt S."/>
            <person name="Marks C."/>
            <person name="Duncan K.E."/>
            <person name="Suflita J.M."/>
        </authorList>
    </citation>
    <scope>NUCLEOTIDE SEQUENCE [LARGE SCALE GENOMIC DNA]</scope>
    <source>
        <strain evidence="11 12">SPR</strain>
    </source>
</reference>
<sequence length="881" mass="99176">MIKKVLMLVLALFLLGQGAVWAADPIKVAVFPFDVFSRQPLSRLKTDLQDMLKTRLVKDGVNVLASAEVNEALQKEGKPLDLTVARRVAGSLDADFAVYGSVTKIGNRVSLDVKILDVLGMIRPQSVFVEGAGLSALPDLTDRLSREVATKVSGREKVAEVKIEGNKRIEDDAVKALIKTKPGGPFSPLMLDEDLRAIWKMGYFDNVRVRTNDLPTGKEVVFEVTEKPMLREIRFTGNDVFDNKDIQDKIGLKPFSVIKPGFIKEAEAKIVKMYHDKGYYDVKVKAEMLDLPSGERGVHFKINEGDKVFIETITFNGNKAFEADTLREQMTTKEEGWFSWLTDDNLLDRAKIDQDREKLTDFYYNNGYLNARVGEPDITRQKGGLNVAFNIVEGPRYKIGAVQVTGEMIIPQADVMKGLKVKPGEWFNRSNLRADLGFLNDLYADKGYAYVEARPRVREDREKKEVNIAYNVKKGRKVWFERIVITGNDRTRDRVIRRELSVVEGDRFSSRALRNSNMRLRKLNFFEDVHISTKQGTGPDKMDLKVNVKEKRTGQFNVGAGYSTVDKLMFMGSITEANLFGRGQRLELKGALGGKSTRYTLSFTEPWLFDRPISAGADIYDWRREYTSYDKESIGGRIRFGFPTPFNATRFYAYYKYEDATVSDVSENSATIIKDQEGNHITSSVKFIVRRDTRNHSFNTTNGSDNSVGVEYAGGFLGGTNSFVKATAESGWYFPLFWDTVFVTHGKLGWVTSHGDGTLPIYERFFLGGINTLRGFDYLSVGPKDEATGDVIGGERMALLNLEFRFPLVKKAGLVGLLFYDTGNAWTQDQGYELSDLRSSVGGGIRWFSPIGPLRLEYGYVLDPEPGEADSNWEFTIGSMF</sequence>
<keyword evidence="12" id="KW-1185">Reference proteome</keyword>
<feature type="domain" description="POTRA" evidence="10">
    <location>
        <begin position="228"/>
        <end position="305"/>
    </location>
</feature>
<keyword evidence="5" id="KW-0677">Repeat</keyword>
<dbReference type="Proteomes" id="UP000032233">
    <property type="component" value="Unassembled WGS sequence"/>
</dbReference>
<dbReference type="InterPro" id="IPR010827">
    <property type="entry name" value="BamA/TamA_POTRA"/>
</dbReference>
<keyword evidence="2" id="KW-1134">Transmembrane beta strand</keyword>